<gene>
    <name evidence="2" type="ORF">CWE06_03125</name>
</gene>
<dbReference type="InterPro" id="IPR000944">
    <property type="entry name" value="Tscrpt_reg_Rrf2"/>
</dbReference>
<comment type="caution">
    <text evidence="2">The sequence shown here is derived from an EMBL/GenBank/DDBJ whole genome shotgun (WGS) entry which is preliminary data.</text>
</comment>
<name>A0A432VYW0_9GAMM</name>
<dbReference type="SUPFAM" id="SSF46785">
    <property type="entry name" value="Winged helix' DNA-binding domain"/>
    <property type="match status" value="1"/>
</dbReference>
<dbReference type="InterPro" id="IPR030489">
    <property type="entry name" value="TR_Rrf2-type_CS"/>
</dbReference>
<dbReference type="PANTHER" id="PTHR33221">
    <property type="entry name" value="WINGED HELIX-TURN-HELIX TRANSCRIPTIONAL REGULATOR, RRF2 FAMILY"/>
    <property type="match status" value="1"/>
</dbReference>
<dbReference type="GO" id="GO:0003700">
    <property type="term" value="F:DNA-binding transcription factor activity"/>
    <property type="evidence" value="ECO:0007669"/>
    <property type="project" value="TreeGrafter"/>
</dbReference>
<dbReference type="GO" id="GO:0005829">
    <property type="term" value="C:cytosol"/>
    <property type="evidence" value="ECO:0007669"/>
    <property type="project" value="TreeGrafter"/>
</dbReference>
<dbReference type="EMBL" id="PIPI01000001">
    <property type="protein sequence ID" value="RUO21851.1"/>
    <property type="molecule type" value="Genomic_DNA"/>
</dbReference>
<sequence>MQLKKYTDYGLRILMYLASRNDAKLTTIREICEVFDLSANHVNKVVHHLGQLGLITTKRGKNGGFSLSKTPETIHLDYVIRQLEGDEPWIDCYSSYCVAVPACKLRGLILRGKEQFYQYLHEYTVADLMSGSGAELATIFRQRLTTANAE</sequence>
<accession>A0A432VYW0</accession>
<dbReference type="OrthoDB" id="9795923at2"/>
<dbReference type="PANTHER" id="PTHR33221:SF4">
    <property type="entry name" value="HTH-TYPE TRANSCRIPTIONAL REPRESSOR NSRR"/>
    <property type="match status" value="1"/>
</dbReference>
<organism evidence="2 3">
    <name type="scientific">Aliidiomarina haloalkalitolerans</name>
    <dbReference type="NCBI Taxonomy" id="859059"/>
    <lineage>
        <taxon>Bacteria</taxon>
        <taxon>Pseudomonadati</taxon>
        <taxon>Pseudomonadota</taxon>
        <taxon>Gammaproteobacteria</taxon>
        <taxon>Alteromonadales</taxon>
        <taxon>Idiomarinaceae</taxon>
        <taxon>Aliidiomarina</taxon>
    </lineage>
</organism>
<dbReference type="Pfam" id="PF02082">
    <property type="entry name" value="Rrf2"/>
    <property type="match status" value="1"/>
</dbReference>
<dbReference type="RefSeq" id="WP_126791061.1">
    <property type="nucleotide sequence ID" value="NZ_PIPI01000001.1"/>
</dbReference>
<dbReference type="PROSITE" id="PS01332">
    <property type="entry name" value="HTH_RRF2_1"/>
    <property type="match status" value="1"/>
</dbReference>
<dbReference type="Proteomes" id="UP000288212">
    <property type="component" value="Unassembled WGS sequence"/>
</dbReference>
<dbReference type="NCBIfam" id="TIGR00738">
    <property type="entry name" value="rrf2_super"/>
    <property type="match status" value="1"/>
</dbReference>
<dbReference type="GO" id="GO:0003677">
    <property type="term" value="F:DNA binding"/>
    <property type="evidence" value="ECO:0007669"/>
    <property type="project" value="UniProtKB-KW"/>
</dbReference>
<keyword evidence="1" id="KW-0238">DNA-binding</keyword>
<evidence type="ECO:0000313" key="2">
    <source>
        <dbReference type="EMBL" id="RUO21851.1"/>
    </source>
</evidence>
<keyword evidence="3" id="KW-1185">Reference proteome</keyword>
<dbReference type="PROSITE" id="PS51197">
    <property type="entry name" value="HTH_RRF2_2"/>
    <property type="match status" value="1"/>
</dbReference>
<dbReference type="AlphaFoldDB" id="A0A432VYW0"/>
<dbReference type="InterPro" id="IPR036388">
    <property type="entry name" value="WH-like_DNA-bd_sf"/>
</dbReference>
<proteinExistence type="predicted"/>
<reference evidence="2 3" key="1">
    <citation type="journal article" date="2011" name="Front. Microbiol.">
        <title>Genomic signatures of strain selection and enhancement in Bacillus atrophaeus var. globigii, a historical biowarfare simulant.</title>
        <authorList>
            <person name="Gibbons H.S."/>
            <person name="Broomall S.M."/>
            <person name="McNew L.A."/>
            <person name="Daligault H."/>
            <person name="Chapman C."/>
            <person name="Bruce D."/>
            <person name="Karavis M."/>
            <person name="Krepps M."/>
            <person name="McGregor P.A."/>
            <person name="Hong C."/>
            <person name="Park K.H."/>
            <person name="Akmal A."/>
            <person name="Feldman A."/>
            <person name="Lin J.S."/>
            <person name="Chang W.E."/>
            <person name="Higgs B.W."/>
            <person name="Demirev P."/>
            <person name="Lindquist J."/>
            <person name="Liem A."/>
            <person name="Fochler E."/>
            <person name="Read T.D."/>
            <person name="Tapia R."/>
            <person name="Johnson S."/>
            <person name="Bishop-Lilly K.A."/>
            <person name="Detter C."/>
            <person name="Han C."/>
            <person name="Sozhamannan S."/>
            <person name="Rosenzweig C.N."/>
            <person name="Skowronski E.W."/>
        </authorList>
    </citation>
    <scope>NUCLEOTIDE SEQUENCE [LARGE SCALE GENOMIC DNA]</scope>
    <source>
        <strain evidence="2 3">AK5</strain>
    </source>
</reference>
<dbReference type="Gene3D" id="1.10.10.10">
    <property type="entry name" value="Winged helix-like DNA-binding domain superfamily/Winged helix DNA-binding domain"/>
    <property type="match status" value="1"/>
</dbReference>
<evidence type="ECO:0000256" key="1">
    <source>
        <dbReference type="ARBA" id="ARBA00023125"/>
    </source>
</evidence>
<dbReference type="InterPro" id="IPR036390">
    <property type="entry name" value="WH_DNA-bd_sf"/>
</dbReference>
<protein>
    <submittedName>
        <fullName evidence="2">Transcriptional regulator</fullName>
    </submittedName>
</protein>
<evidence type="ECO:0000313" key="3">
    <source>
        <dbReference type="Proteomes" id="UP000288212"/>
    </source>
</evidence>